<comment type="caution">
    <text evidence="1">The sequence shown here is derived from an EMBL/GenBank/DDBJ whole genome shotgun (WGS) entry which is preliminary data.</text>
</comment>
<evidence type="ECO:0000313" key="1">
    <source>
        <dbReference type="EMBL" id="GAI35280.1"/>
    </source>
</evidence>
<dbReference type="AlphaFoldDB" id="X1P8B8"/>
<sequence length="188" mass="21835">MRSVALVFLLAVIIIGCAATIKEFYPDSYFKEDNVYQNKPLRFSLDFQGNWDIETDPNRMDRGIRKEVRRHQKIGVELLFAGTTTDGLQGVSAVAANLNESTQKYAEIIRELNKEYLTADSGLVDMLINGKPIVKWEYSKFDMQYVEFFFTMDTYNVRVAFWAEAPIFKRFLPVYLTIMSSLDFISRY</sequence>
<gene>
    <name evidence="1" type="ORF">S06H3_40166</name>
</gene>
<name>X1P8B8_9ZZZZ</name>
<proteinExistence type="predicted"/>
<dbReference type="EMBL" id="BARV01024624">
    <property type="protein sequence ID" value="GAI35280.1"/>
    <property type="molecule type" value="Genomic_DNA"/>
</dbReference>
<protein>
    <submittedName>
        <fullName evidence="1">Uncharacterized protein</fullName>
    </submittedName>
</protein>
<accession>X1P8B8</accession>
<reference evidence="1" key="1">
    <citation type="journal article" date="2014" name="Front. Microbiol.">
        <title>High frequency of phylogenetically diverse reductive dehalogenase-homologous genes in deep subseafloor sedimentary metagenomes.</title>
        <authorList>
            <person name="Kawai M."/>
            <person name="Futagami T."/>
            <person name="Toyoda A."/>
            <person name="Takaki Y."/>
            <person name="Nishi S."/>
            <person name="Hori S."/>
            <person name="Arai W."/>
            <person name="Tsubouchi T."/>
            <person name="Morono Y."/>
            <person name="Uchiyama I."/>
            <person name="Ito T."/>
            <person name="Fujiyama A."/>
            <person name="Inagaki F."/>
            <person name="Takami H."/>
        </authorList>
    </citation>
    <scope>NUCLEOTIDE SEQUENCE</scope>
    <source>
        <strain evidence="1">Expedition CK06-06</strain>
    </source>
</reference>
<dbReference type="PROSITE" id="PS51257">
    <property type="entry name" value="PROKAR_LIPOPROTEIN"/>
    <property type="match status" value="1"/>
</dbReference>
<organism evidence="1">
    <name type="scientific">marine sediment metagenome</name>
    <dbReference type="NCBI Taxonomy" id="412755"/>
    <lineage>
        <taxon>unclassified sequences</taxon>
        <taxon>metagenomes</taxon>
        <taxon>ecological metagenomes</taxon>
    </lineage>
</organism>